<comment type="subcellular location">
    <subcellularLocation>
        <location evidence="1">Cell membrane</location>
        <topology evidence="1">Multi-pass membrane protein</topology>
    </subcellularLocation>
</comment>
<protein>
    <recommendedName>
        <fullName evidence="10">Putative proline/betaine transporter</fullName>
    </recommendedName>
</protein>
<evidence type="ECO:0000256" key="5">
    <source>
        <dbReference type="ARBA" id="ARBA00022692"/>
    </source>
</evidence>
<keyword evidence="8 11" id="KW-0472">Membrane</keyword>
<dbReference type="AlphaFoldDB" id="A0A7M3SW97"/>
<evidence type="ECO:0000256" key="1">
    <source>
        <dbReference type="ARBA" id="ARBA00004651"/>
    </source>
</evidence>
<evidence type="ECO:0000256" key="9">
    <source>
        <dbReference type="ARBA" id="ARBA00037295"/>
    </source>
</evidence>
<keyword evidence="3" id="KW-0813">Transport</keyword>
<feature type="domain" description="Major facilitator superfamily (MFS) profile" evidence="12">
    <location>
        <begin position="27"/>
        <end position="451"/>
    </location>
</feature>
<comment type="similarity">
    <text evidence="2">Belongs to the major facilitator superfamily. Metabolite:H+ Symporter (MHS) family (TC 2.A.1.6) family.</text>
</comment>
<dbReference type="PROSITE" id="PS00217">
    <property type="entry name" value="SUGAR_TRANSPORT_2"/>
    <property type="match status" value="1"/>
</dbReference>
<evidence type="ECO:0000256" key="8">
    <source>
        <dbReference type="ARBA" id="ARBA00023136"/>
    </source>
</evidence>
<dbReference type="InterPro" id="IPR005828">
    <property type="entry name" value="MFS_sugar_transport-like"/>
</dbReference>
<feature type="transmembrane region" description="Helical" evidence="11">
    <location>
        <begin position="258"/>
        <end position="279"/>
    </location>
</feature>
<proteinExistence type="inferred from homology"/>
<dbReference type="InterPro" id="IPR036259">
    <property type="entry name" value="MFS_trans_sf"/>
</dbReference>
<evidence type="ECO:0000256" key="4">
    <source>
        <dbReference type="ARBA" id="ARBA00022475"/>
    </source>
</evidence>
<keyword evidence="7 11" id="KW-1133">Transmembrane helix</keyword>
<comment type="caution">
    <text evidence="13">The sequence shown here is derived from an EMBL/GenBank/DDBJ whole genome shotgun (WGS) entry which is preliminary data.</text>
</comment>
<evidence type="ECO:0000256" key="6">
    <source>
        <dbReference type="ARBA" id="ARBA00022847"/>
    </source>
</evidence>
<feature type="transmembrane region" description="Helical" evidence="11">
    <location>
        <begin position="67"/>
        <end position="87"/>
    </location>
</feature>
<dbReference type="OrthoDB" id="8953821at2"/>
<dbReference type="InterPro" id="IPR020846">
    <property type="entry name" value="MFS_dom"/>
</dbReference>
<feature type="transmembrane region" description="Helical" evidence="11">
    <location>
        <begin position="99"/>
        <end position="117"/>
    </location>
</feature>
<dbReference type="PROSITE" id="PS00216">
    <property type="entry name" value="SUGAR_TRANSPORT_1"/>
    <property type="match status" value="1"/>
</dbReference>
<organism evidence="13 14">
    <name type="scientific">Rothia koreensis</name>
    <dbReference type="NCBI Taxonomy" id="592378"/>
    <lineage>
        <taxon>Bacteria</taxon>
        <taxon>Bacillati</taxon>
        <taxon>Actinomycetota</taxon>
        <taxon>Actinomycetes</taxon>
        <taxon>Micrococcales</taxon>
        <taxon>Micrococcaceae</taxon>
        <taxon>Rothia</taxon>
    </lineage>
</organism>
<dbReference type="GO" id="GO:0015293">
    <property type="term" value="F:symporter activity"/>
    <property type="evidence" value="ECO:0007669"/>
    <property type="project" value="UniProtKB-KW"/>
</dbReference>
<gene>
    <name evidence="13" type="ORF">GMA10_12730</name>
</gene>
<evidence type="ECO:0000256" key="10">
    <source>
        <dbReference type="ARBA" id="ARBA00039918"/>
    </source>
</evidence>
<dbReference type="FunFam" id="1.20.1250.20:FF:000001">
    <property type="entry name" value="Dicarboxylate MFS transporter"/>
    <property type="match status" value="1"/>
</dbReference>
<evidence type="ECO:0000313" key="13">
    <source>
        <dbReference type="EMBL" id="MUN56062.1"/>
    </source>
</evidence>
<dbReference type="RefSeq" id="WP_129316481.1">
    <property type="nucleotide sequence ID" value="NZ_NOIQ01000033.1"/>
</dbReference>
<evidence type="ECO:0000256" key="11">
    <source>
        <dbReference type="SAM" id="Phobius"/>
    </source>
</evidence>
<name>A0A7M3SW97_9MICC</name>
<reference evidence="13 14" key="1">
    <citation type="submission" date="2019-12" db="EMBL/GenBank/DDBJ databases">
        <authorList>
            <person name="Li J."/>
            <person name="Shi Y."/>
            <person name="Xu G."/>
            <person name="Xiao D."/>
            <person name="Ran X."/>
        </authorList>
    </citation>
    <scope>NUCLEOTIDE SEQUENCE [LARGE SCALE GENOMIC DNA]</scope>
    <source>
        <strain evidence="13 14">JCM 15915</strain>
    </source>
</reference>
<dbReference type="Proteomes" id="UP000462152">
    <property type="component" value="Unassembled WGS sequence"/>
</dbReference>
<feature type="transmembrane region" description="Helical" evidence="11">
    <location>
        <begin position="199"/>
        <end position="218"/>
    </location>
</feature>
<evidence type="ECO:0000256" key="3">
    <source>
        <dbReference type="ARBA" id="ARBA00022448"/>
    </source>
</evidence>
<feature type="transmembrane region" description="Helical" evidence="11">
    <location>
        <begin position="429"/>
        <end position="446"/>
    </location>
</feature>
<evidence type="ECO:0000313" key="14">
    <source>
        <dbReference type="Proteomes" id="UP000462152"/>
    </source>
</evidence>
<feature type="transmembrane region" description="Helical" evidence="11">
    <location>
        <begin position="164"/>
        <end position="187"/>
    </location>
</feature>
<keyword evidence="14" id="KW-1185">Reference proteome</keyword>
<keyword evidence="6" id="KW-0769">Symport</keyword>
<dbReference type="InterPro" id="IPR051084">
    <property type="entry name" value="H+-coupled_symporters"/>
</dbReference>
<comment type="function">
    <text evidence="9">May be a proton symporter involved in the uptake of osmolytes such as proline and glycine betaine.</text>
</comment>
<sequence>MFGPENVRRRWNVDDVTVTKPNVIKRAISAAAIGNITEWYDFGVYAYLQVTIEKVFLPDLDGAIGKIITAALFAVAFLVRPIGGMVFGPLSDKIGRNKVLAMTMIMMALGTFAIGILPGYETVGLWAPILLLACRLLQGFSTGGEYGNAMTFIAEYAPDRKRGFFGSLLEVGTFGGYLMGAIIATIMTGVLTDEQMLSWGWRLPFFIALPLGFVGVYLRSKLADTPAYLQLEKEAEKAEKSNRGGAKKGGEFKNILKLWPSMLICTGLVLAWNVTNYMLTSYIPVYFDSVKSIQGDGGVSEFTSSILQIIVMAVCLVTIPMLGRLSDRIGRKTIIVVGSIALIVLSIPSILLIRGNADLTVMLGLLIMGLSLICFSAMMPSTLPSLFPTLVRAGALSISFNIAISLFGGTTSTVMNALVGGTENLMWPAYYLMAAGAIGLIAVYFTPESNGRPLWGSTPSAESKPEAREHVADLNEEYEAEMAKA</sequence>
<accession>A0A7M3SW97</accession>
<evidence type="ECO:0000259" key="12">
    <source>
        <dbReference type="PROSITE" id="PS50850"/>
    </source>
</evidence>
<dbReference type="PANTHER" id="PTHR43528">
    <property type="entry name" value="ALPHA-KETOGLUTARATE PERMEASE"/>
    <property type="match status" value="1"/>
</dbReference>
<dbReference type="SUPFAM" id="SSF103473">
    <property type="entry name" value="MFS general substrate transporter"/>
    <property type="match status" value="1"/>
</dbReference>
<feature type="transmembrane region" description="Helical" evidence="11">
    <location>
        <begin position="299"/>
        <end position="322"/>
    </location>
</feature>
<feature type="transmembrane region" description="Helical" evidence="11">
    <location>
        <begin position="359"/>
        <end position="378"/>
    </location>
</feature>
<keyword evidence="5 11" id="KW-0812">Transmembrane</keyword>
<evidence type="ECO:0000256" key="7">
    <source>
        <dbReference type="ARBA" id="ARBA00022989"/>
    </source>
</evidence>
<keyword evidence="4" id="KW-1003">Cell membrane</keyword>
<dbReference type="Pfam" id="PF00083">
    <property type="entry name" value="Sugar_tr"/>
    <property type="match status" value="1"/>
</dbReference>
<feature type="transmembrane region" description="Helical" evidence="11">
    <location>
        <begin position="390"/>
        <end position="409"/>
    </location>
</feature>
<evidence type="ECO:0000256" key="2">
    <source>
        <dbReference type="ARBA" id="ARBA00008240"/>
    </source>
</evidence>
<dbReference type="InterPro" id="IPR005829">
    <property type="entry name" value="Sugar_transporter_CS"/>
</dbReference>
<dbReference type="GO" id="GO:0005886">
    <property type="term" value="C:plasma membrane"/>
    <property type="evidence" value="ECO:0007669"/>
    <property type="project" value="UniProtKB-SubCell"/>
</dbReference>
<dbReference type="Gene3D" id="1.20.1250.20">
    <property type="entry name" value="MFS general substrate transporter like domains"/>
    <property type="match status" value="2"/>
</dbReference>
<feature type="transmembrane region" description="Helical" evidence="11">
    <location>
        <begin position="334"/>
        <end position="353"/>
    </location>
</feature>
<dbReference type="PROSITE" id="PS50850">
    <property type="entry name" value="MFS"/>
    <property type="match status" value="1"/>
</dbReference>
<dbReference type="PANTHER" id="PTHR43528:SF1">
    <property type="entry name" value="ALPHA-KETOGLUTARATE PERMEASE"/>
    <property type="match status" value="1"/>
</dbReference>
<dbReference type="EMBL" id="WOGT01000013">
    <property type="protein sequence ID" value="MUN56062.1"/>
    <property type="molecule type" value="Genomic_DNA"/>
</dbReference>